<gene>
    <name evidence="2" type="ORF">PHYPA_005461</name>
</gene>
<proteinExistence type="predicted"/>
<dbReference type="EMBL" id="ABEU02000003">
    <property type="protein sequence ID" value="PNR58466.1"/>
    <property type="molecule type" value="Genomic_DNA"/>
</dbReference>
<dbReference type="PaxDb" id="3218-PP1S96_53V6.1"/>
<reference evidence="2 4" key="1">
    <citation type="journal article" date="2008" name="Science">
        <title>The Physcomitrella genome reveals evolutionary insights into the conquest of land by plants.</title>
        <authorList>
            <person name="Rensing S."/>
            <person name="Lang D."/>
            <person name="Zimmer A."/>
            <person name="Terry A."/>
            <person name="Salamov A."/>
            <person name="Shapiro H."/>
            <person name="Nishiyama T."/>
            <person name="Perroud P.-F."/>
            <person name="Lindquist E."/>
            <person name="Kamisugi Y."/>
            <person name="Tanahashi T."/>
            <person name="Sakakibara K."/>
            <person name="Fujita T."/>
            <person name="Oishi K."/>
            <person name="Shin-I T."/>
            <person name="Kuroki Y."/>
            <person name="Toyoda A."/>
            <person name="Suzuki Y."/>
            <person name="Hashimoto A."/>
            <person name="Yamaguchi K."/>
            <person name="Sugano A."/>
            <person name="Kohara Y."/>
            <person name="Fujiyama A."/>
            <person name="Anterola A."/>
            <person name="Aoki S."/>
            <person name="Ashton N."/>
            <person name="Barbazuk W.B."/>
            <person name="Barker E."/>
            <person name="Bennetzen J."/>
            <person name="Bezanilla M."/>
            <person name="Blankenship R."/>
            <person name="Cho S.H."/>
            <person name="Dutcher S."/>
            <person name="Estelle M."/>
            <person name="Fawcett J.A."/>
            <person name="Gundlach H."/>
            <person name="Hanada K."/>
            <person name="Heyl A."/>
            <person name="Hicks K.A."/>
            <person name="Hugh J."/>
            <person name="Lohr M."/>
            <person name="Mayer K."/>
            <person name="Melkozernov A."/>
            <person name="Murata T."/>
            <person name="Nelson D."/>
            <person name="Pils B."/>
            <person name="Prigge M."/>
            <person name="Reiss B."/>
            <person name="Renner T."/>
            <person name="Rombauts S."/>
            <person name="Rushton P."/>
            <person name="Sanderfoot A."/>
            <person name="Schween G."/>
            <person name="Shiu S.-H."/>
            <person name="Stueber K."/>
            <person name="Theodoulou F.L."/>
            <person name="Tu H."/>
            <person name="Van de Peer Y."/>
            <person name="Verrier P.J."/>
            <person name="Waters E."/>
            <person name="Wood A."/>
            <person name="Yang L."/>
            <person name="Cove D."/>
            <person name="Cuming A."/>
            <person name="Hasebe M."/>
            <person name="Lucas S."/>
            <person name="Mishler D.B."/>
            <person name="Reski R."/>
            <person name="Grigoriev I."/>
            <person name="Quatrano R.S."/>
            <person name="Boore J.L."/>
        </authorList>
    </citation>
    <scope>NUCLEOTIDE SEQUENCE [LARGE SCALE GENOMIC DNA]</scope>
    <source>
        <strain evidence="3 4">cv. Gransden 2004</strain>
    </source>
</reference>
<reference evidence="2 4" key="2">
    <citation type="journal article" date="2018" name="Plant J.">
        <title>The Physcomitrella patens chromosome-scale assembly reveals moss genome structure and evolution.</title>
        <authorList>
            <person name="Lang D."/>
            <person name="Ullrich K.K."/>
            <person name="Murat F."/>
            <person name="Fuchs J."/>
            <person name="Jenkins J."/>
            <person name="Haas F.B."/>
            <person name="Piednoel M."/>
            <person name="Gundlach H."/>
            <person name="Van Bel M."/>
            <person name="Meyberg R."/>
            <person name="Vives C."/>
            <person name="Morata J."/>
            <person name="Symeonidi A."/>
            <person name="Hiss M."/>
            <person name="Muchero W."/>
            <person name="Kamisugi Y."/>
            <person name="Saleh O."/>
            <person name="Blanc G."/>
            <person name="Decker E.L."/>
            <person name="van Gessel N."/>
            <person name="Grimwood J."/>
            <person name="Hayes R.D."/>
            <person name="Graham S.W."/>
            <person name="Gunter L.E."/>
            <person name="McDaniel S.F."/>
            <person name="Hoernstein S.N.W."/>
            <person name="Larsson A."/>
            <person name="Li F.W."/>
            <person name="Perroud P.F."/>
            <person name="Phillips J."/>
            <person name="Ranjan P."/>
            <person name="Rokshar D.S."/>
            <person name="Rothfels C.J."/>
            <person name="Schneider L."/>
            <person name="Shu S."/>
            <person name="Stevenson D.W."/>
            <person name="Thummler F."/>
            <person name="Tillich M."/>
            <person name="Villarreal Aguilar J.C."/>
            <person name="Widiez T."/>
            <person name="Wong G.K."/>
            <person name="Wymore A."/>
            <person name="Zhang Y."/>
            <person name="Zimmer A.D."/>
            <person name="Quatrano R.S."/>
            <person name="Mayer K.F.X."/>
            <person name="Goodstein D."/>
            <person name="Casacuberta J.M."/>
            <person name="Vandepoele K."/>
            <person name="Reski R."/>
            <person name="Cuming A.C."/>
            <person name="Tuskan G.A."/>
            <person name="Maumus F."/>
            <person name="Salse J."/>
            <person name="Schmutz J."/>
            <person name="Rensing S.A."/>
        </authorList>
    </citation>
    <scope>NUCLEOTIDE SEQUENCE [LARGE SCALE GENOMIC DNA]</scope>
    <source>
        <strain evidence="3 4">cv. Gransden 2004</strain>
    </source>
</reference>
<accession>A0A2K1KXI6</accession>
<sequence length="499" mass="57433">MIYYISAKELLIQILNTFLDDRQTSSRREYKAAKHVEEDTNNLRDKAKASDYRRVSQTQMKRTPDGVEPQPDGRGDDLSQLTRREVYGKSKREIFPTLKFEVEVSKTSQEHRKSADKVEVQPDKPPDNRKFRGASTTRKIPKLWPPDEHFRKTKLISAEGNSAASTPKSSLNESEASSDNSKQEYLAAGCRNRKLVEMPAKKQRGKTLKKPEWWPVTRRPYSAFELKLWRREHEDADRIARKYSPEEMYAEHPVKRLHSQCSQGSQKRKTQEVVRLQSVPKSMSQHNDDPLRRTLQKRIAAALPTAETPRRMHQKVKEHYQPMDGPHESSQQSRQINTRRNLVGVGELKHTKIISKSTPKVDDQSQKMDTTCNLNSDCDCHCQFNVRKASKRKSGHGGPHALQTSRRSDGGKSGHSDRIRIHMQCTKTTEDQVCGIFTHLQDQVCEFVTQLQPELDVEAAVYILDQIEAPREAHAQTSISSQGRAQRQFHDHEYGVYME</sequence>
<name>A0A2K1KXI6_PHYPA</name>
<feature type="region of interest" description="Disordered" evidence="1">
    <location>
        <begin position="104"/>
        <end position="183"/>
    </location>
</feature>
<feature type="region of interest" description="Disordered" evidence="1">
    <location>
        <begin position="31"/>
        <end position="85"/>
    </location>
</feature>
<dbReference type="Proteomes" id="UP000006727">
    <property type="component" value="Chromosome 3"/>
</dbReference>
<feature type="compositionally biased region" description="Basic and acidic residues" evidence="1">
    <location>
        <begin position="406"/>
        <end position="416"/>
    </location>
</feature>
<feature type="compositionally biased region" description="Basic and acidic residues" evidence="1">
    <location>
        <begin position="104"/>
        <end position="130"/>
    </location>
</feature>
<feature type="region of interest" description="Disordered" evidence="1">
    <location>
        <begin position="389"/>
        <end position="416"/>
    </location>
</feature>
<dbReference type="Gramene" id="Pp3c3_36430V3.1">
    <property type="protein sequence ID" value="Pp3c3_36430V3.1"/>
    <property type="gene ID" value="Pp3c3_36430"/>
</dbReference>
<evidence type="ECO:0000256" key="1">
    <source>
        <dbReference type="SAM" id="MobiDB-lite"/>
    </source>
</evidence>
<organism evidence="2">
    <name type="scientific">Physcomitrium patens</name>
    <name type="common">Spreading-leaved earth moss</name>
    <name type="synonym">Physcomitrella patens</name>
    <dbReference type="NCBI Taxonomy" id="3218"/>
    <lineage>
        <taxon>Eukaryota</taxon>
        <taxon>Viridiplantae</taxon>
        <taxon>Streptophyta</taxon>
        <taxon>Embryophyta</taxon>
        <taxon>Bryophyta</taxon>
        <taxon>Bryophytina</taxon>
        <taxon>Bryopsida</taxon>
        <taxon>Funariidae</taxon>
        <taxon>Funariales</taxon>
        <taxon>Funariaceae</taxon>
        <taxon>Physcomitrium</taxon>
    </lineage>
</organism>
<reference evidence="3" key="3">
    <citation type="submission" date="2020-12" db="UniProtKB">
        <authorList>
            <consortium name="EnsemblPlants"/>
        </authorList>
    </citation>
    <scope>IDENTIFICATION</scope>
</reference>
<protein>
    <submittedName>
        <fullName evidence="2 3">Uncharacterized protein</fullName>
    </submittedName>
</protein>
<dbReference type="InParanoid" id="A0A2K1KXI6"/>
<evidence type="ECO:0000313" key="3">
    <source>
        <dbReference type="EnsemblPlants" id="Pp3c3_36430V3.1"/>
    </source>
</evidence>
<feature type="compositionally biased region" description="Basic and acidic residues" evidence="1">
    <location>
        <begin position="71"/>
        <end position="85"/>
    </location>
</feature>
<evidence type="ECO:0000313" key="2">
    <source>
        <dbReference type="EMBL" id="PNR58466.1"/>
    </source>
</evidence>
<evidence type="ECO:0000313" key="4">
    <source>
        <dbReference type="Proteomes" id="UP000006727"/>
    </source>
</evidence>
<dbReference type="EnsemblPlants" id="Pp3c3_36430V3.1">
    <property type="protein sequence ID" value="Pp3c3_36430V3.1"/>
    <property type="gene ID" value="Pp3c3_36430"/>
</dbReference>
<feature type="compositionally biased region" description="Basic and acidic residues" evidence="1">
    <location>
        <begin position="31"/>
        <end position="54"/>
    </location>
</feature>
<dbReference type="AlphaFoldDB" id="A0A2K1KXI6"/>
<feature type="compositionally biased region" description="Polar residues" evidence="1">
    <location>
        <begin position="159"/>
        <end position="180"/>
    </location>
</feature>
<keyword evidence="4" id="KW-1185">Reference proteome</keyword>